<accession>J9D9T6</accession>
<organism evidence="1 2">
    <name type="scientific">Edhazardia aedis (strain USNM 41457)</name>
    <name type="common">Microsporidian parasite</name>
    <dbReference type="NCBI Taxonomy" id="1003232"/>
    <lineage>
        <taxon>Eukaryota</taxon>
        <taxon>Fungi</taxon>
        <taxon>Fungi incertae sedis</taxon>
        <taxon>Microsporidia</taxon>
        <taxon>Edhazardia</taxon>
    </lineage>
</organism>
<keyword evidence="2" id="KW-1185">Reference proteome</keyword>
<protein>
    <submittedName>
        <fullName evidence="1">Uncharacterized protein</fullName>
    </submittedName>
</protein>
<evidence type="ECO:0000313" key="1">
    <source>
        <dbReference type="EMBL" id="EJW04269.1"/>
    </source>
</evidence>
<reference evidence="2" key="2">
    <citation type="submission" date="2015-07" db="EMBL/GenBank/DDBJ databases">
        <title>Contrasting host-pathogen interactions and genome evolution in two generalist and specialist microsporidian pathogens of mosquitoes.</title>
        <authorList>
            <consortium name="The Broad Institute Genomics Platform"/>
            <consortium name="The Broad Institute Genome Sequencing Center for Infectious Disease"/>
            <person name="Cuomo C.A."/>
            <person name="Sanscrainte N.D."/>
            <person name="Goldberg J.M."/>
            <person name="Heiman D."/>
            <person name="Young S."/>
            <person name="Zeng Q."/>
            <person name="Becnel J.J."/>
            <person name="Birren B.W."/>
        </authorList>
    </citation>
    <scope>NUCLEOTIDE SEQUENCE [LARGE SCALE GENOMIC DNA]</scope>
    <source>
        <strain evidence="2">USNM 41457</strain>
    </source>
</reference>
<evidence type="ECO:0000313" key="2">
    <source>
        <dbReference type="Proteomes" id="UP000003163"/>
    </source>
</evidence>
<dbReference type="VEuPathDB" id="MicrosporidiaDB:EDEG_01461"/>
<dbReference type="EMBL" id="AFBI03000021">
    <property type="protein sequence ID" value="EJW04269.1"/>
    <property type="molecule type" value="Genomic_DNA"/>
</dbReference>
<gene>
    <name evidence="1" type="ORF">EDEG_01461</name>
</gene>
<proteinExistence type="predicted"/>
<comment type="caution">
    <text evidence="1">The sequence shown here is derived from an EMBL/GenBank/DDBJ whole genome shotgun (WGS) entry which is preliminary data.</text>
</comment>
<dbReference type="HOGENOM" id="CLU_813875_0_0_1"/>
<dbReference type="AlphaFoldDB" id="J9D9T6"/>
<dbReference type="InParanoid" id="J9D9T6"/>
<name>J9D9T6_EDHAE</name>
<reference evidence="1 2" key="1">
    <citation type="submission" date="2011-08" db="EMBL/GenBank/DDBJ databases">
        <authorList>
            <person name="Liu Z.J."/>
            <person name="Shi F.L."/>
            <person name="Lu J.Q."/>
            <person name="Li M."/>
            <person name="Wang Z.L."/>
        </authorList>
    </citation>
    <scope>NUCLEOTIDE SEQUENCE [LARGE SCALE GENOMIC DNA]</scope>
    <source>
        <strain evidence="1 2">USNM 41457</strain>
    </source>
</reference>
<dbReference type="Proteomes" id="UP000003163">
    <property type="component" value="Unassembled WGS sequence"/>
</dbReference>
<sequence>MKFYFFSAFFIYTTNVIATFFGNLQVTENFLQKNFEIINDLLEDYKKEHKEDLSLEKKEYEQERDFSDWCLKESNVKRYDLCVTALENCFDLIYSELVRKLPNAQIKMTDEEKIQFDNAKNLFNNCIERKKIDGSCAFVIAWIPMHKEVIKILNMLLKNRERYYNFLTESKNELSVSVMFLKQECAINNIIEKTLKEIDTEIRNAKLEKYKDEHIQLDIFNTEFDKKIKYLENEVDSFLGSEFDPELFQKIKNGRLSIYIRDIREKLKKYTKFYDKLEKFHELIDKYERRLNERSMKIRANVEKYKKYKFELISIEKEKSLLNELLLHTKKFFGVEINFNK</sequence>